<comment type="caution">
    <text evidence="1">The sequence shown here is derived from an EMBL/GenBank/DDBJ whole genome shotgun (WGS) entry which is preliminary data.</text>
</comment>
<dbReference type="AlphaFoldDB" id="A0A125Q8M5"/>
<keyword evidence="2" id="KW-1185">Reference proteome</keyword>
<sequence>MIWRDIMNLDCCNSRVDHLKQSIGRQVEAVAGLICEDKNALHAMQLLNKLTSALVRAEQDRERLGNTTTRSELDDRRTAPLRPGHNGVCYPEDLLVLGTLFDRAVATLPAVMQTTANRATIARFILARAVVVEGRVAVFDAIDEALCFCQLIKETAGSSLCSV</sequence>
<proteinExistence type="predicted"/>
<name>A0A125Q8M5_9BRAD</name>
<dbReference type="Proteomes" id="UP000057737">
    <property type="component" value="Unassembled WGS sequence"/>
</dbReference>
<evidence type="ECO:0000313" key="1">
    <source>
        <dbReference type="EMBL" id="KWV54680.1"/>
    </source>
</evidence>
<reference evidence="1 2" key="1">
    <citation type="submission" date="2015-11" db="EMBL/GenBank/DDBJ databases">
        <title>Draft Genome Sequence of the Strain BR 10303 (Bradyrhizobium sp.) isolated from nodules of Centrolobium paraense.</title>
        <authorList>
            <person name="Zelli J.E."/>
            <person name="Simoes-Araujo J.L."/>
            <person name="Barauna A.C."/>
            <person name="Silva K."/>
        </authorList>
    </citation>
    <scope>NUCLEOTIDE SEQUENCE [LARGE SCALE GENOMIC DNA]</scope>
    <source>
        <strain evidence="1 2">BR 10303</strain>
    </source>
</reference>
<gene>
    <name evidence="1" type="ORF">AS156_06840</name>
</gene>
<organism evidence="1 2">
    <name type="scientific">Bradyrhizobium macuxiense</name>
    <dbReference type="NCBI Taxonomy" id="1755647"/>
    <lineage>
        <taxon>Bacteria</taxon>
        <taxon>Pseudomonadati</taxon>
        <taxon>Pseudomonadota</taxon>
        <taxon>Alphaproteobacteria</taxon>
        <taxon>Hyphomicrobiales</taxon>
        <taxon>Nitrobacteraceae</taxon>
        <taxon>Bradyrhizobium</taxon>
    </lineage>
</organism>
<dbReference type="EMBL" id="LNCU01000070">
    <property type="protein sequence ID" value="KWV54680.1"/>
    <property type="molecule type" value="Genomic_DNA"/>
</dbReference>
<evidence type="ECO:0000313" key="2">
    <source>
        <dbReference type="Proteomes" id="UP000057737"/>
    </source>
</evidence>
<protein>
    <submittedName>
        <fullName evidence="1">Uncharacterized protein</fullName>
    </submittedName>
</protein>
<accession>A0A125Q8M5</accession>